<feature type="compositionally biased region" description="Basic and acidic residues" evidence="1">
    <location>
        <begin position="31"/>
        <end position="40"/>
    </location>
</feature>
<keyword evidence="3" id="KW-1185">Reference proteome</keyword>
<gene>
    <name evidence="2" type="primary">WBGene00283468</name>
</gene>
<dbReference type="AlphaFoldDB" id="A0A2A6CGE7"/>
<feature type="region of interest" description="Disordered" evidence="1">
    <location>
        <begin position="1"/>
        <end position="85"/>
    </location>
</feature>
<evidence type="ECO:0000313" key="3">
    <source>
        <dbReference type="Proteomes" id="UP000005239"/>
    </source>
</evidence>
<organism evidence="2 3">
    <name type="scientific">Pristionchus pacificus</name>
    <name type="common">Parasitic nematode worm</name>
    <dbReference type="NCBI Taxonomy" id="54126"/>
    <lineage>
        <taxon>Eukaryota</taxon>
        <taxon>Metazoa</taxon>
        <taxon>Ecdysozoa</taxon>
        <taxon>Nematoda</taxon>
        <taxon>Chromadorea</taxon>
        <taxon>Rhabditida</taxon>
        <taxon>Rhabditina</taxon>
        <taxon>Diplogasteromorpha</taxon>
        <taxon>Diplogasteroidea</taxon>
        <taxon>Neodiplogasteridae</taxon>
        <taxon>Pristionchus</taxon>
    </lineage>
</organism>
<name>A0A2A6CGE7_PRIPA</name>
<dbReference type="Proteomes" id="UP000005239">
    <property type="component" value="Unassembled WGS sequence"/>
</dbReference>
<sequence length="129" mass="15888">MGQSTRLPEERRRRRRGKKEQEERMEESDGDERKRGENKRYSPLHVNFLSTNRMRKRENRRRPRTRGKKTEKKKRRRLSRGENTKWSMCKVIEKREWMKGDRDPRRTMEWGNGYLFSLHDPLGGQTRKD</sequence>
<evidence type="ECO:0000256" key="1">
    <source>
        <dbReference type="SAM" id="MobiDB-lite"/>
    </source>
</evidence>
<accession>A0A8R1Z440</accession>
<evidence type="ECO:0000313" key="2">
    <source>
        <dbReference type="EnsemblMetazoa" id="PPA45099.1"/>
    </source>
</evidence>
<reference evidence="2" key="2">
    <citation type="submission" date="2022-06" db="UniProtKB">
        <authorList>
            <consortium name="EnsemblMetazoa"/>
        </authorList>
    </citation>
    <scope>IDENTIFICATION</scope>
    <source>
        <strain evidence="2">PS312</strain>
    </source>
</reference>
<protein>
    <submittedName>
        <fullName evidence="2">Uncharacterized protein</fullName>
    </submittedName>
</protein>
<feature type="compositionally biased region" description="Basic residues" evidence="1">
    <location>
        <begin position="53"/>
        <end position="78"/>
    </location>
</feature>
<reference evidence="3" key="1">
    <citation type="journal article" date="2008" name="Nat. Genet.">
        <title>The Pristionchus pacificus genome provides a unique perspective on nematode lifestyle and parasitism.</title>
        <authorList>
            <person name="Dieterich C."/>
            <person name="Clifton S.W."/>
            <person name="Schuster L.N."/>
            <person name="Chinwalla A."/>
            <person name="Delehaunty K."/>
            <person name="Dinkelacker I."/>
            <person name="Fulton L."/>
            <person name="Fulton R."/>
            <person name="Godfrey J."/>
            <person name="Minx P."/>
            <person name="Mitreva M."/>
            <person name="Roeseler W."/>
            <person name="Tian H."/>
            <person name="Witte H."/>
            <person name="Yang S.P."/>
            <person name="Wilson R.K."/>
            <person name="Sommer R.J."/>
        </authorList>
    </citation>
    <scope>NUCLEOTIDE SEQUENCE [LARGE SCALE GENOMIC DNA]</scope>
    <source>
        <strain evidence="3">PS312</strain>
    </source>
</reference>
<dbReference type="EnsemblMetazoa" id="PPA45099.1">
    <property type="protein sequence ID" value="PPA45099.1"/>
    <property type="gene ID" value="WBGene00283468"/>
</dbReference>
<proteinExistence type="predicted"/>
<accession>A0A2A6CGE7</accession>